<dbReference type="SUPFAM" id="SSF52540">
    <property type="entry name" value="P-loop containing nucleoside triphosphate hydrolases"/>
    <property type="match status" value="1"/>
</dbReference>
<dbReference type="Gene3D" id="3.40.50.300">
    <property type="entry name" value="P-loop containing nucleotide triphosphate hydrolases"/>
    <property type="match status" value="1"/>
</dbReference>
<organism evidence="5 6">
    <name type="scientific">Roseimaritima multifibrata</name>
    <dbReference type="NCBI Taxonomy" id="1930274"/>
    <lineage>
        <taxon>Bacteria</taxon>
        <taxon>Pseudomonadati</taxon>
        <taxon>Planctomycetota</taxon>
        <taxon>Planctomycetia</taxon>
        <taxon>Pirellulales</taxon>
        <taxon>Pirellulaceae</taxon>
        <taxon>Roseimaritima</taxon>
    </lineage>
</organism>
<proteinExistence type="inferred from homology"/>
<dbReference type="Pfam" id="PF00685">
    <property type="entry name" value="Sulfotransfer_1"/>
    <property type="match status" value="1"/>
</dbReference>
<dbReference type="AlphaFoldDB" id="A0A517MLW8"/>
<evidence type="ECO:0000313" key="6">
    <source>
        <dbReference type="Proteomes" id="UP000320672"/>
    </source>
</evidence>
<gene>
    <name evidence="5" type="ORF">FF011L_46970</name>
</gene>
<feature type="region of interest" description="Disordered" evidence="3">
    <location>
        <begin position="222"/>
        <end position="248"/>
    </location>
</feature>
<keyword evidence="6" id="KW-1185">Reference proteome</keyword>
<dbReference type="Proteomes" id="UP000320672">
    <property type="component" value="Chromosome"/>
</dbReference>
<dbReference type="InterPro" id="IPR000863">
    <property type="entry name" value="Sulfotransferase_dom"/>
</dbReference>
<keyword evidence="2 5" id="KW-0808">Transferase</keyword>
<dbReference type="PANTHER" id="PTHR11783">
    <property type="entry name" value="SULFOTRANSFERASE SULT"/>
    <property type="match status" value="1"/>
</dbReference>
<dbReference type="GO" id="GO:0008146">
    <property type="term" value="F:sulfotransferase activity"/>
    <property type="evidence" value="ECO:0007669"/>
    <property type="project" value="InterPro"/>
</dbReference>
<name>A0A517MLW8_9BACT</name>
<dbReference type="KEGG" id="rml:FF011L_46970"/>
<reference evidence="5 6" key="1">
    <citation type="submission" date="2019-02" db="EMBL/GenBank/DDBJ databases">
        <title>Deep-cultivation of Planctomycetes and their phenomic and genomic characterization uncovers novel biology.</title>
        <authorList>
            <person name="Wiegand S."/>
            <person name="Jogler M."/>
            <person name="Boedeker C."/>
            <person name="Pinto D."/>
            <person name="Vollmers J."/>
            <person name="Rivas-Marin E."/>
            <person name="Kohn T."/>
            <person name="Peeters S.H."/>
            <person name="Heuer A."/>
            <person name="Rast P."/>
            <person name="Oberbeckmann S."/>
            <person name="Bunk B."/>
            <person name="Jeske O."/>
            <person name="Meyerdierks A."/>
            <person name="Storesund J.E."/>
            <person name="Kallscheuer N."/>
            <person name="Luecker S."/>
            <person name="Lage O.M."/>
            <person name="Pohl T."/>
            <person name="Merkel B.J."/>
            <person name="Hornburger P."/>
            <person name="Mueller R.-W."/>
            <person name="Bruemmer F."/>
            <person name="Labrenz M."/>
            <person name="Spormann A.M."/>
            <person name="Op den Camp H."/>
            <person name="Overmann J."/>
            <person name="Amann R."/>
            <person name="Jetten M.S.M."/>
            <person name="Mascher T."/>
            <person name="Medema M.H."/>
            <person name="Devos D.P."/>
            <person name="Kaster A.-K."/>
            <person name="Ovreas L."/>
            <person name="Rohde M."/>
            <person name="Galperin M.Y."/>
            <person name="Jogler C."/>
        </authorList>
    </citation>
    <scope>NUCLEOTIDE SEQUENCE [LARGE SCALE GENOMIC DNA]</scope>
    <source>
        <strain evidence="5 6">FF011L</strain>
    </source>
</reference>
<evidence type="ECO:0000256" key="2">
    <source>
        <dbReference type="ARBA" id="ARBA00022679"/>
    </source>
</evidence>
<comment type="similarity">
    <text evidence="1">Belongs to the sulfotransferase 1 family.</text>
</comment>
<feature type="compositionally biased region" description="Low complexity" evidence="3">
    <location>
        <begin position="231"/>
        <end position="241"/>
    </location>
</feature>
<feature type="domain" description="Sulfotransferase" evidence="4">
    <location>
        <begin position="5"/>
        <end position="264"/>
    </location>
</feature>
<accession>A0A517MLW8</accession>
<protein>
    <submittedName>
        <fullName evidence="5">Sulfotransferase domain protein</fullName>
    </submittedName>
</protein>
<dbReference type="InterPro" id="IPR027417">
    <property type="entry name" value="P-loop_NTPase"/>
</dbReference>
<dbReference type="EMBL" id="CP036262">
    <property type="protein sequence ID" value="QDS95896.1"/>
    <property type="molecule type" value="Genomic_DNA"/>
</dbReference>
<dbReference type="OrthoDB" id="9804504at2"/>
<dbReference type="RefSeq" id="WP_145354118.1">
    <property type="nucleotide sequence ID" value="NZ_CP036262.1"/>
</dbReference>
<sequence>MKRLVWLASYPKSGNTWMRMLLSAYQQDRDKNFEIDDAFRSTISASRRATFLRVANKQELEIPQIDSLREAVQRSIAQTIKPPILLKTHDACVQHNGFPVIRKELTLGAIYVIRNPLDVVDSFADHMGLSTDGAISAMNNPRFSIGGKDAELVPQYLQTWSNHVRTWTEHNNFPVHVIRYEDLHAAPHFTFRNALNFLGWNVDSRRLKHAIQASSFSNLKQQEERKGFAERSQSSRSGRFFRNGKTGNWRETLTPEHIQQIVSMHGPVMEFYGYHLPCQSTDSSLTTETSNIKKQIINL</sequence>
<evidence type="ECO:0000259" key="4">
    <source>
        <dbReference type="Pfam" id="PF00685"/>
    </source>
</evidence>
<evidence type="ECO:0000256" key="3">
    <source>
        <dbReference type="SAM" id="MobiDB-lite"/>
    </source>
</evidence>
<evidence type="ECO:0000256" key="1">
    <source>
        <dbReference type="ARBA" id="ARBA00005771"/>
    </source>
</evidence>
<evidence type="ECO:0000313" key="5">
    <source>
        <dbReference type="EMBL" id="QDS95896.1"/>
    </source>
</evidence>